<reference evidence="1" key="1">
    <citation type="submission" date="2015-06" db="EMBL/GenBank/DDBJ databases">
        <authorList>
            <person name="Joergensen T."/>
        </authorList>
    </citation>
    <scope>NUCLEOTIDE SEQUENCE</scope>
    <source>
        <plasmid evidence="1">pRGRH0075</plasmid>
    </source>
</reference>
<evidence type="ECO:0000313" key="1">
    <source>
        <dbReference type="EMBL" id="CRY93824.1"/>
    </source>
</evidence>
<name>A0A0H5PXD9_9ZZZZ</name>
<reference evidence="1" key="2">
    <citation type="submission" date="2015-07" db="EMBL/GenBank/DDBJ databases">
        <title>Plasmids, circular viruses and viroids from rat gut.</title>
        <authorList>
            <person name="Jorgensen T.J."/>
            <person name="Hansen M.A."/>
            <person name="Xu Z."/>
            <person name="Tabak M.A."/>
            <person name="Sorensen S.J."/>
            <person name="Hansen L.H."/>
        </authorList>
    </citation>
    <scope>NUCLEOTIDE SEQUENCE</scope>
    <source>
        <plasmid evidence="1">pRGRH0075</plasmid>
    </source>
</reference>
<protein>
    <submittedName>
        <fullName evidence="1">Uncharacterized protein</fullName>
    </submittedName>
</protein>
<proteinExistence type="predicted"/>
<dbReference type="InterPro" id="IPR035225">
    <property type="entry name" value="DUF5338"/>
</dbReference>
<dbReference type="AlphaFoldDB" id="A0A0H5PXD9"/>
<keyword evidence="1" id="KW-0614">Plasmid</keyword>
<dbReference type="Pfam" id="PF17273">
    <property type="entry name" value="DUF5338"/>
    <property type="match status" value="1"/>
</dbReference>
<accession>A0A0H5PXD9</accession>
<dbReference type="EMBL" id="LN852766">
    <property type="protein sequence ID" value="CRY93824.1"/>
    <property type="molecule type" value="Genomic_DNA"/>
</dbReference>
<organism evidence="1">
    <name type="scientific">uncultured prokaryote</name>
    <dbReference type="NCBI Taxonomy" id="198431"/>
    <lineage>
        <taxon>unclassified sequences</taxon>
        <taxon>environmental samples</taxon>
    </lineage>
</organism>
<geneLocation type="plasmid" evidence="1">
    <name>pRGRH0075</name>
</geneLocation>
<sequence>MKNYGKYGKCTGRVEFNAARAEIEKLREQGYSLRRIFEHLVKRGRFSQTYVTFTRFVNGKPRKETCRSRNDAPIVECPEQATTPVQAEKHTEKASSGFAHFVFDPMAIDRDSLI</sequence>